<dbReference type="InterPro" id="IPR026960">
    <property type="entry name" value="RVT-Znf"/>
</dbReference>
<dbReference type="InterPro" id="IPR012337">
    <property type="entry name" value="RNaseH-like_sf"/>
</dbReference>
<dbReference type="PANTHER" id="PTHR31676:SF151">
    <property type="entry name" value="DUF538 FAMILY PROTEIN"/>
    <property type="match status" value="1"/>
</dbReference>
<name>A0ABR0VEC5_REHGL</name>
<feature type="domain" description="Reverse transcriptase zinc-binding" evidence="2">
    <location>
        <begin position="246"/>
        <end position="338"/>
    </location>
</feature>
<proteinExistence type="predicted"/>
<evidence type="ECO:0000259" key="1">
    <source>
        <dbReference type="Pfam" id="PF13456"/>
    </source>
</evidence>
<dbReference type="PANTHER" id="PTHR31676">
    <property type="entry name" value="T31J12.3 PROTEIN-RELATED"/>
    <property type="match status" value="1"/>
</dbReference>
<dbReference type="SUPFAM" id="SSF141562">
    <property type="entry name" value="At5g01610-like"/>
    <property type="match status" value="1"/>
</dbReference>
<dbReference type="SUPFAM" id="SSF53098">
    <property type="entry name" value="Ribonuclease H-like"/>
    <property type="match status" value="1"/>
</dbReference>
<dbReference type="Gene3D" id="2.30.240.10">
    <property type="entry name" value="At5g01610-like"/>
    <property type="match status" value="1"/>
</dbReference>
<protein>
    <submittedName>
        <fullName evidence="3">Uncharacterized protein</fullName>
    </submittedName>
</protein>
<dbReference type="Pfam" id="PF13966">
    <property type="entry name" value="zf-RVT"/>
    <property type="match status" value="1"/>
</dbReference>
<dbReference type="InterPro" id="IPR036397">
    <property type="entry name" value="RNaseH_sf"/>
</dbReference>
<evidence type="ECO:0000313" key="4">
    <source>
        <dbReference type="Proteomes" id="UP001318860"/>
    </source>
</evidence>
<sequence length="590" mass="65672">MGLPPGLLPKDVKSYNFSGSGLLQVFLDGPCLTKFDTMAFYESELRANLTYGSLTGVVGLSQEELFLWLPVKDIIVDDLSSGLILIDIGVAHKQLSLSYSKIRPIAAPKCKDLGIRSPDLLYWNASLSCISQLGYRPSWSWRSILESRSIILLGARRLIRSGSSTRIWLDPWIPRSSDFFAHPIGIPDNTLATVNSIVDVENFCWKEDIVHTMFEPEDASLILSIPIAVVDSDDLWCWHHNKNGKFSVKSAYHLATHSDLFLQHLSPSGSSTNPVWKKIWSFEVPPRFKMFAWRCASAALATMDNLAAHHIISSDICPLCQVPEDANHIFFECDFAKSVLRASGIFEVIFTFKQDPFAAWFQDILLHSPREVGCLFLVLSNLIWYHRNRRKFEGLSSDHLSIVMSANSILRDFLASNSIPSVFSDRPHQSSPTAGFPRICFDGAISSQTASCGIGISAFDSNGLFLCGLSKKVRGIIDPEIAEFLALKEALLLASSLNLQSTSIFGDAAQVVLAANNQTLGSSASSGILQDIFSIASRVHIKGIFWFSRSCNFVSHFLAQFAKNMDRDTFLWDQLPEPLCQSLLDDFQHY</sequence>
<dbReference type="InterPro" id="IPR002156">
    <property type="entry name" value="RNaseH_domain"/>
</dbReference>
<feature type="domain" description="RNase H type-1" evidence="1">
    <location>
        <begin position="441"/>
        <end position="562"/>
    </location>
</feature>
<dbReference type="Proteomes" id="UP001318860">
    <property type="component" value="Unassembled WGS sequence"/>
</dbReference>
<dbReference type="Pfam" id="PF04398">
    <property type="entry name" value="DUF538"/>
    <property type="match status" value="1"/>
</dbReference>
<accession>A0ABR0VEC5</accession>
<organism evidence="3 4">
    <name type="scientific">Rehmannia glutinosa</name>
    <name type="common">Chinese foxglove</name>
    <dbReference type="NCBI Taxonomy" id="99300"/>
    <lineage>
        <taxon>Eukaryota</taxon>
        <taxon>Viridiplantae</taxon>
        <taxon>Streptophyta</taxon>
        <taxon>Embryophyta</taxon>
        <taxon>Tracheophyta</taxon>
        <taxon>Spermatophyta</taxon>
        <taxon>Magnoliopsida</taxon>
        <taxon>eudicotyledons</taxon>
        <taxon>Gunneridae</taxon>
        <taxon>Pentapetalae</taxon>
        <taxon>asterids</taxon>
        <taxon>lamiids</taxon>
        <taxon>Lamiales</taxon>
        <taxon>Orobanchaceae</taxon>
        <taxon>Rehmannieae</taxon>
        <taxon>Rehmannia</taxon>
    </lineage>
</organism>
<dbReference type="EMBL" id="JABTTQ020001245">
    <property type="protein sequence ID" value="KAK6132750.1"/>
    <property type="molecule type" value="Genomic_DNA"/>
</dbReference>
<dbReference type="InterPro" id="IPR007493">
    <property type="entry name" value="DUF538"/>
</dbReference>
<dbReference type="Gene3D" id="3.30.420.10">
    <property type="entry name" value="Ribonuclease H-like superfamily/Ribonuclease H"/>
    <property type="match status" value="1"/>
</dbReference>
<reference evidence="3 4" key="1">
    <citation type="journal article" date="2021" name="Comput. Struct. Biotechnol. J.">
        <title>De novo genome assembly of the potent medicinal plant Rehmannia glutinosa using nanopore technology.</title>
        <authorList>
            <person name="Ma L."/>
            <person name="Dong C."/>
            <person name="Song C."/>
            <person name="Wang X."/>
            <person name="Zheng X."/>
            <person name="Niu Y."/>
            <person name="Chen S."/>
            <person name="Feng W."/>
        </authorList>
    </citation>
    <scope>NUCLEOTIDE SEQUENCE [LARGE SCALE GENOMIC DNA]</scope>
    <source>
        <strain evidence="3">DH-2019</strain>
    </source>
</reference>
<evidence type="ECO:0000313" key="3">
    <source>
        <dbReference type="EMBL" id="KAK6132750.1"/>
    </source>
</evidence>
<gene>
    <name evidence="3" type="ORF">DH2020_033555</name>
</gene>
<dbReference type="Pfam" id="PF13456">
    <property type="entry name" value="RVT_3"/>
    <property type="match status" value="1"/>
</dbReference>
<comment type="caution">
    <text evidence="3">The sequence shown here is derived from an EMBL/GenBank/DDBJ whole genome shotgun (WGS) entry which is preliminary data.</text>
</comment>
<keyword evidence="4" id="KW-1185">Reference proteome</keyword>
<dbReference type="InterPro" id="IPR036758">
    <property type="entry name" value="At5g01610-like"/>
</dbReference>
<evidence type="ECO:0000259" key="2">
    <source>
        <dbReference type="Pfam" id="PF13966"/>
    </source>
</evidence>